<dbReference type="GO" id="GO:0016787">
    <property type="term" value="F:hydrolase activity"/>
    <property type="evidence" value="ECO:0007669"/>
    <property type="project" value="UniProtKB-KW"/>
</dbReference>
<dbReference type="Proteomes" id="UP000249936">
    <property type="component" value="Unassembled WGS sequence"/>
</dbReference>
<dbReference type="PANTHER" id="PTHR43061">
    <property type="entry name" value="GTP DIPHOSPHOKINASE RSH1, CHLOROPLASTIC-RELATED"/>
    <property type="match status" value="1"/>
</dbReference>
<sequence length="76" mass="8552">MELFADLESNYFKGICPQIKLKLIKRAFVIARDAHEGQFRSSGEPYITHPVAVASIIAQLHLDHEAVMACAFARCY</sequence>
<dbReference type="AlphaFoldDB" id="A0A2X1RV41"/>
<organism evidence="1 2">
    <name type="scientific">Haemophilus influenzae</name>
    <dbReference type="NCBI Taxonomy" id="727"/>
    <lineage>
        <taxon>Bacteria</taxon>
        <taxon>Pseudomonadati</taxon>
        <taxon>Pseudomonadota</taxon>
        <taxon>Gammaproteobacteria</taxon>
        <taxon>Pasteurellales</taxon>
        <taxon>Pasteurellaceae</taxon>
        <taxon>Haemophilus</taxon>
    </lineage>
</organism>
<keyword evidence="1" id="KW-0378">Hydrolase</keyword>
<dbReference type="PANTHER" id="PTHR43061:SF1">
    <property type="entry name" value="GTP DIPHOSPHOKINASE RSH1, CHLOROPLASTIC-RELATED"/>
    <property type="match status" value="1"/>
</dbReference>
<dbReference type="Pfam" id="PF13328">
    <property type="entry name" value="HD_4"/>
    <property type="match status" value="1"/>
</dbReference>
<reference evidence="1 2" key="1">
    <citation type="submission" date="2018-06" db="EMBL/GenBank/DDBJ databases">
        <authorList>
            <consortium name="Pathogen Informatics"/>
            <person name="Doyle S."/>
        </authorList>
    </citation>
    <scope>NUCLEOTIDE SEQUENCE [LARGE SCALE GENOMIC DNA]</scope>
    <source>
        <strain evidence="1 2">NCTC11872</strain>
    </source>
</reference>
<protein>
    <submittedName>
        <fullName evidence="1">Bifunctional (P)ppGpp synthetase II/ guanosine-3',5'-bis pyrophosphate 3'-pyrophosphohydrolase</fullName>
    </submittedName>
</protein>
<accession>A0A2X1RV41</accession>
<proteinExistence type="predicted"/>
<evidence type="ECO:0000313" key="2">
    <source>
        <dbReference type="Proteomes" id="UP000249936"/>
    </source>
</evidence>
<gene>
    <name evidence="1" type="primary">spoT_4</name>
    <name evidence="1" type="ORF">NCTC11872_02845</name>
</gene>
<evidence type="ECO:0000313" key="1">
    <source>
        <dbReference type="EMBL" id="SPX43187.1"/>
    </source>
</evidence>
<dbReference type="Gene3D" id="1.10.3210.10">
    <property type="entry name" value="Hypothetical protein af1432"/>
    <property type="match status" value="1"/>
</dbReference>
<dbReference type="EMBL" id="UASK01000012">
    <property type="protein sequence ID" value="SPX43187.1"/>
    <property type="molecule type" value="Genomic_DNA"/>
</dbReference>
<dbReference type="SUPFAM" id="SSF109604">
    <property type="entry name" value="HD-domain/PDEase-like"/>
    <property type="match status" value="1"/>
</dbReference>
<name>A0A2X1RV41_HAEIF</name>